<feature type="region of interest" description="Disordered" evidence="1">
    <location>
        <begin position="72"/>
        <end position="92"/>
    </location>
</feature>
<dbReference type="Proteomes" id="UP001330434">
    <property type="component" value="Chromosome"/>
</dbReference>
<evidence type="ECO:0000313" key="3">
    <source>
        <dbReference type="Proteomes" id="UP001330434"/>
    </source>
</evidence>
<accession>A0ABZ2C5U3</accession>
<proteinExistence type="predicted"/>
<reference evidence="2 3" key="1">
    <citation type="journal article" date="2024" name="Environ. Microbiol.">
        <title>Novel evolutionary insights on the interactions of the Holosporales (Alphaproteobacteria) with eukaryotic hosts from comparative genomics.</title>
        <authorList>
            <person name="Giovannini M."/>
            <person name="Petroni G."/>
            <person name="Castelli M."/>
        </authorList>
    </citation>
    <scope>NUCLEOTIDE SEQUENCE [LARGE SCALE GENOMIC DNA]</scope>
    <source>
        <strain evidence="2 3">US_Bl 15I1</strain>
    </source>
</reference>
<evidence type="ECO:0000256" key="1">
    <source>
        <dbReference type="SAM" id="MobiDB-lite"/>
    </source>
</evidence>
<protein>
    <recommendedName>
        <fullName evidence="4">Tetratricopeptide repeat protein</fullName>
    </recommendedName>
</protein>
<dbReference type="EMBL" id="CP133270">
    <property type="protein sequence ID" value="WVX67481.1"/>
    <property type="molecule type" value="Genomic_DNA"/>
</dbReference>
<feature type="compositionally biased region" description="Basic and acidic residues" evidence="1">
    <location>
        <begin position="78"/>
        <end position="89"/>
    </location>
</feature>
<organism evidence="2 3">
    <name type="scientific">Candidatus Bealeia paramacronuclearis</name>
    <dbReference type="NCBI Taxonomy" id="1921001"/>
    <lineage>
        <taxon>Bacteria</taxon>
        <taxon>Pseudomonadati</taxon>
        <taxon>Pseudomonadota</taxon>
        <taxon>Alphaproteobacteria</taxon>
        <taxon>Holosporales</taxon>
        <taxon>Holosporaceae</taxon>
        <taxon>Candidatus Bealeia</taxon>
    </lineage>
</organism>
<dbReference type="InterPro" id="IPR011990">
    <property type="entry name" value="TPR-like_helical_dom_sf"/>
</dbReference>
<gene>
    <name evidence="2" type="ORF">Bealeia1_01687</name>
</gene>
<evidence type="ECO:0008006" key="4">
    <source>
        <dbReference type="Google" id="ProtNLM"/>
    </source>
</evidence>
<dbReference type="RefSeq" id="WP_331256216.1">
    <property type="nucleotide sequence ID" value="NZ_CP133270.1"/>
</dbReference>
<name>A0ABZ2C5U3_9PROT</name>
<keyword evidence="3" id="KW-1185">Reference proteome</keyword>
<dbReference type="Gene3D" id="1.25.40.10">
    <property type="entry name" value="Tetratricopeptide repeat domain"/>
    <property type="match status" value="1"/>
</dbReference>
<evidence type="ECO:0000313" key="2">
    <source>
        <dbReference type="EMBL" id="WVX67481.1"/>
    </source>
</evidence>
<sequence length="533" mass="61284">MKKYIFLNLLILNVSITSLSGMWKKSTQSMEDEKPLMKSVSSPTVPLVKIPSDGNYSPSTFIKLERTKSSNAFYGPSKKKENTPDEKVSENTVNSETLKRREFFTRKNSEPYSGWKDGLIPDYSQLLEDNKQVKVSVKILNKNLTAHGQKEIEACLQAMRTLQRLSLKNNVAAQKKIQIFRDLKQKHIEEFAKNALKVTSSPLKSISPLDVIATLAEFQGNGNPHLFYEHAKTILDQGDEDPKLHELMYFKGCMLLKMRHFKETLLWWKTIKEEDPRGKIHYSLLLQHYGFAKEAITNFEEYAVLSTLLKKKTSEIYLNLGSLHEDQENFVSAIASFEKAYGSGQDLKIAAGPKLLILYAQHKEKEKFITLKSELESLVVEAAQSFLEDSKKNTRFLKFKDSWSSLAFSALYLEKFEDLPLFLKKAAESRNNVNRYEPRSLQTLTEDLLMSHLYTALALNSSECRKENEETAIDLIQGVKESLRLTPQAQYENLFLIRFYLKRIKITDFIKEPAQNFIQFQINEILSQKKALG</sequence>
<dbReference type="SUPFAM" id="SSF48452">
    <property type="entry name" value="TPR-like"/>
    <property type="match status" value="1"/>
</dbReference>